<organism evidence="2">
    <name type="scientific">marine sediment metagenome</name>
    <dbReference type="NCBI Taxonomy" id="412755"/>
    <lineage>
        <taxon>unclassified sequences</taxon>
        <taxon>metagenomes</taxon>
        <taxon>ecological metagenomes</taxon>
    </lineage>
</organism>
<dbReference type="SUPFAM" id="SSF53649">
    <property type="entry name" value="Alkaline phosphatase-like"/>
    <property type="match status" value="1"/>
</dbReference>
<evidence type="ECO:0008006" key="3">
    <source>
        <dbReference type="Google" id="ProtNLM"/>
    </source>
</evidence>
<dbReference type="Pfam" id="PF00245">
    <property type="entry name" value="Alk_phosphatase"/>
    <property type="match status" value="1"/>
</dbReference>
<accession>X1J3C9</accession>
<dbReference type="InterPro" id="IPR001952">
    <property type="entry name" value="Alkaline_phosphatase"/>
</dbReference>
<comment type="caution">
    <text evidence="2">The sequence shown here is derived from an EMBL/GenBank/DDBJ whole genome shotgun (WGS) entry which is preliminary data.</text>
</comment>
<evidence type="ECO:0000313" key="2">
    <source>
        <dbReference type="EMBL" id="GAH89216.1"/>
    </source>
</evidence>
<dbReference type="PANTHER" id="PTHR11596">
    <property type="entry name" value="ALKALINE PHOSPHATASE"/>
    <property type="match status" value="1"/>
</dbReference>
<protein>
    <recommendedName>
        <fullName evidence="3">Alkaline phosphatase</fullName>
    </recommendedName>
</protein>
<proteinExistence type="predicted"/>
<sequence>AGLTAPEHNGRVEECGDILHDTTQTVLNILKKDDDGFFLMVEGSQINWGGNQNNTIYIVQEMLDFDKAISKALEFVALNGETLIVVTSYHETGGFALLSGGMETSIVKGGFVSGGHIGVKVPVFTYGLSAWNFFGIYENTAIFEKIKSLMISRNNH</sequence>
<keyword evidence="1" id="KW-0597">Phosphoprotein</keyword>
<dbReference type="InterPro" id="IPR017850">
    <property type="entry name" value="Alkaline_phosphatase_core_sf"/>
</dbReference>
<reference evidence="2" key="1">
    <citation type="journal article" date="2014" name="Front. Microbiol.">
        <title>High frequency of phylogenetically diverse reductive dehalogenase-homologous genes in deep subseafloor sedimentary metagenomes.</title>
        <authorList>
            <person name="Kawai M."/>
            <person name="Futagami T."/>
            <person name="Toyoda A."/>
            <person name="Takaki Y."/>
            <person name="Nishi S."/>
            <person name="Hori S."/>
            <person name="Arai W."/>
            <person name="Tsubouchi T."/>
            <person name="Morono Y."/>
            <person name="Uchiyama I."/>
            <person name="Ito T."/>
            <person name="Fujiyama A."/>
            <person name="Inagaki F."/>
            <person name="Takami H."/>
        </authorList>
    </citation>
    <scope>NUCLEOTIDE SEQUENCE</scope>
    <source>
        <strain evidence="2">Expedition CK06-06</strain>
    </source>
</reference>
<dbReference type="EMBL" id="BARU01036321">
    <property type="protein sequence ID" value="GAH89216.1"/>
    <property type="molecule type" value="Genomic_DNA"/>
</dbReference>
<dbReference type="Gene3D" id="3.40.720.10">
    <property type="entry name" value="Alkaline Phosphatase, subunit A"/>
    <property type="match status" value="1"/>
</dbReference>
<evidence type="ECO:0000256" key="1">
    <source>
        <dbReference type="ARBA" id="ARBA00022553"/>
    </source>
</evidence>
<dbReference type="GO" id="GO:0004035">
    <property type="term" value="F:alkaline phosphatase activity"/>
    <property type="evidence" value="ECO:0007669"/>
    <property type="project" value="TreeGrafter"/>
</dbReference>
<feature type="non-terminal residue" evidence="2">
    <location>
        <position position="1"/>
    </location>
</feature>
<gene>
    <name evidence="2" type="ORF">S03H2_56737</name>
</gene>
<dbReference type="PANTHER" id="PTHR11596:SF5">
    <property type="entry name" value="ALKALINE PHOSPHATASE"/>
    <property type="match status" value="1"/>
</dbReference>
<dbReference type="AlphaFoldDB" id="X1J3C9"/>
<name>X1J3C9_9ZZZZ</name>